<gene>
    <name evidence="1" type="ORF">BLA23254_07445</name>
</gene>
<accession>A0A6P2SAS0</accession>
<proteinExistence type="predicted"/>
<dbReference type="AlphaFoldDB" id="A0A6P2SAS0"/>
<dbReference type="Proteomes" id="UP000494218">
    <property type="component" value="Unassembled WGS sequence"/>
</dbReference>
<evidence type="ECO:0000313" key="1">
    <source>
        <dbReference type="EMBL" id="VWC47073.1"/>
    </source>
</evidence>
<name>A0A6P2SAS0_BURL3</name>
<dbReference type="EMBL" id="CABVPW010000058">
    <property type="protein sequence ID" value="VWC47073.1"/>
    <property type="molecule type" value="Genomic_DNA"/>
</dbReference>
<protein>
    <submittedName>
        <fullName evidence="1">Uncharacterized protein</fullName>
    </submittedName>
</protein>
<sequence>MTAFDKQIFNAIEQTITRNAPFRLSTSWRDWSTLPNANPNYPKGVGFDDDKVFTGTLTGPWYNKQLACSQQNTWTAMCYVNPSSGVVDFFWVNTAGAGNGQCNH</sequence>
<organism evidence="1 2">
    <name type="scientific">Burkholderia lata (strain ATCC 17760 / DSM 23089 / LMG 22485 / NCIMB 9086 / R18194 / 383)</name>
    <dbReference type="NCBI Taxonomy" id="482957"/>
    <lineage>
        <taxon>Bacteria</taxon>
        <taxon>Pseudomonadati</taxon>
        <taxon>Pseudomonadota</taxon>
        <taxon>Betaproteobacteria</taxon>
        <taxon>Burkholderiales</taxon>
        <taxon>Burkholderiaceae</taxon>
        <taxon>Burkholderia</taxon>
        <taxon>Burkholderia cepacia complex</taxon>
    </lineage>
</organism>
<reference evidence="1 2" key="1">
    <citation type="submission" date="2019-09" db="EMBL/GenBank/DDBJ databases">
        <authorList>
            <person name="Depoorter E."/>
        </authorList>
    </citation>
    <scope>NUCLEOTIDE SEQUENCE [LARGE SCALE GENOMIC DNA]</scope>
    <source>
        <strain evidence="1">LMG 23254</strain>
    </source>
</reference>
<evidence type="ECO:0000313" key="2">
    <source>
        <dbReference type="Proteomes" id="UP000494218"/>
    </source>
</evidence>